<reference evidence="2" key="1">
    <citation type="submission" date="2020-11" db="EMBL/GenBank/DDBJ databases">
        <title>Nocardia NEAU-351.nov., a novel actinomycete isolated from the cow dung.</title>
        <authorList>
            <person name="Zhang X."/>
        </authorList>
    </citation>
    <scope>NUCLEOTIDE SEQUENCE</scope>
    <source>
        <strain evidence="2">NEAU-351</strain>
    </source>
</reference>
<feature type="compositionally biased region" description="Low complexity" evidence="1">
    <location>
        <begin position="905"/>
        <end position="916"/>
    </location>
</feature>
<proteinExistence type="predicted"/>
<keyword evidence="3" id="KW-1185">Reference proteome</keyword>
<evidence type="ECO:0000256" key="1">
    <source>
        <dbReference type="SAM" id="MobiDB-lite"/>
    </source>
</evidence>
<dbReference type="CDD" id="cd01029">
    <property type="entry name" value="TOPRIM_primases"/>
    <property type="match status" value="1"/>
</dbReference>
<dbReference type="Gene3D" id="3.40.1360.10">
    <property type="match status" value="1"/>
</dbReference>
<gene>
    <name evidence="2" type="ORF">IT779_29135</name>
</gene>
<feature type="region of interest" description="Disordered" evidence="1">
    <location>
        <begin position="93"/>
        <end position="115"/>
    </location>
</feature>
<sequence>MAAPAGDPEQGSWARVTGALEQVVGFGRPAGTWTKYCCPIHEGDGGHHTPSLSVKYLADAKRTKVRCQAGCDDELVLEAIGLTVRDLYDTPIQRGTGRARPLARPTVRQESRSDRALRAAGIPAKKPKRELGEQLSPWKATDTYTYVRADGTVAGEVIRKEAEFEGGRDKAFSQRAWNPAHNGWEHTGFDKIPFRAPEVRNAIEAGRTIYLVEGEKDAINAANAGLVATTNAGGASAWSPEHAEHLRGARTVVIVADVDAPGYHRADRVMATLDGLVERVRVVRAAEGKDLTDHLGAGHRVADLVPIPHLDPYTRALAAVPDHQAAPGPAPPVAVAPDVEFEPPPDPETHSTAVPPEGDLPMPGESLLQHFDSPSIGHSDEVDHIHREWSAFSKLLMQQMLLMATKVAEQRAAAALYHANEDHKNRVAEQQRLAAERAAIETRLRKLREAGYGKASRTELAFALADAATWADSSKVASSEMGHLTHHIRDRFGIAINPGTGEVGVDGDAALADLLAAEQARVEAARTRKTQDHMISVVAAEIDLDESAKAELYAAIQSWRTDPTPAQLAELTRKLKEKKASEQGQAKIRFVATYFGAPAVIGDEELDNPATVTAAEELARAPRPLVDPGEEAKPRIDRLLETYQEQLRVGAPTNKVREELAREVAVLTPEDQDAARARGKAIRANPAKMYPRMWPSHVDRDELGEHLHAYAKLAPAAEHAAVEADSFTAADAAALRRQAAGHRTAIKEALTNGEGLHSLEKDQIKAVLDDIEAGKTQLPEQLFADDRSVATVDIARSERIAYTAERTQRRDLEQILEAGGVSQEVRARVGDHLDRTSGVARAAHRSGADTTRKWADRREAVVIARAADAVDYDSPQRQQQLAAKLRAAGLDEDQVAERVAADASFATPPAAAAQAPKRGPRTTSPGDGMRYGHNRNGKDKGKGGPDQGL</sequence>
<evidence type="ECO:0008006" key="4">
    <source>
        <dbReference type="Google" id="ProtNLM"/>
    </source>
</evidence>
<evidence type="ECO:0000313" key="2">
    <source>
        <dbReference type="EMBL" id="MBH0780343.1"/>
    </source>
</evidence>
<dbReference type="Proteomes" id="UP000655751">
    <property type="component" value="Unassembled WGS sequence"/>
</dbReference>
<feature type="region of interest" description="Disordered" evidence="1">
    <location>
        <begin position="905"/>
        <end position="949"/>
    </location>
</feature>
<dbReference type="AlphaFoldDB" id="A0A931IGV6"/>
<dbReference type="InterPro" id="IPR034154">
    <property type="entry name" value="TOPRIM_DnaG/twinkle"/>
</dbReference>
<name>A0A931IGV6_9NOCA</name>
<organism evidence="2 3">
    <name type="scientific">Nocardia bovistercoris</name>
    <dbReference type="NCBI Taxonomy" id="2785916"/>
    <lineage>
        <taxon>Bacteria</taxon>
        <taxon>Bacillati</taxon>
        <taxon>Actinomycetota</taxon>
        <taxon>Actinomycetes</taxon>
        <taxon>Mycobacteriales</taxon>
        <taxon>Nocardiaceae</taxon>
        <taxon>Nocardia</taxon>
    </lineage>
</organism>
<dbReference type="RefSeq" id="WP_196152658.1">
    <property type="nucleotide sequence ID" value="NZ_JADMLG010000015.1"/>
</dbReference>
<feature type="region of interest" description="Disordered" evidence="1">
    <location>
        <begin position="323"/>
        <end position="360"/>
    </location>
</feature>
<comment type="caution">
    <text evidence="2">The sequence shown here is derived from an EMBL/GenBank/DDBJ whole genome shotgun (WGS) entry which is preliminary data.</text>
</comment>
<accession>A0A931IGV6</accession>
<dbReference type="SUPFAM" id="SSF56731">
    <property type="entry name" value="DNA primase core"/>
    <property type="match status" value="1"/>
</dbReference>
<dbReference type="EMBL" id="JADMLG010000015">
    <property type="protein sequence ID" value="MBH0780343.1"/>
    <property type="molecule type" value="Genomic_DNA"/>
</dbReference>
<evidence type="ECO:0000313" key="3">
    <source>
        <dbReference type="Proteomes" id="UP000655751"/>
    </source>
</evidence>
<protein>
    <recommendedName>
        <fullName evidence="4">Toprim domain-containing protein</fullName>
    </recommendedName>
</protein>